<dbReference type="Gene3D" id="1.10.10.10">
    <property type="entry name" value="Winged helix-like DNA-binding domain superfamily/Winged helix DNA-binding domain"/>
    <property type="match status" value="1"/>
</dbReference>
<evidence type="ECO:0000256" key="2">
    <source>
        <dbReference type="ARBA" id="ARBA00023125"/>
    </source>
</evidence>
<feature type="domain" description="HTH gntR-type" evidence="5">
    <location>
        <begin position="12"/>
        <end position="79"/>
    </location>
</feature>
<evidence type="ECO:0000256" key="3">
    <source>
        <dbReference type="ARBA" id="ARBA00023163"/>
    </source>
</evidence>
<proteinExistence type="predicted"/>
<dbReference type="SUPFAM" id="SSF48008">
    <property type="entry name" value="GntR ligand-binding domain-like"/>
    <property type="match status" value="1"/>
</dbReference>
<dbReference type="PROSITE" id="PS50949">
    <property type="entry name" value="HTH_GNTR"/>
    <property type="match status" value="1"/>
</dbReference>
<feature type="region of interest" description="Disordered" evidence="4">
    <location>
        <begin position="231"/>
        <end position="251"/>
    </location>
</feature>
<dbReference type="SMART" id="SM00345">
    <property type="entry name" value="HTH_GNTR"/>
    <property type="match status" value="1"/>
</dbReference>
<dbReference type="InterPro" id="IPR000524">
    <property type="entry name" value="Tscrpt_reg_HTH_GntR"/>
</dbReference>
<dbReference type="Proteomes" id="UP000748108">
    <property type="component" value="Unassembled WGS sequence"/>
</dbReference>
<sequence>MRREQTVRLKSGDKAQFIYTELRQEIVEGRLPPGERLIEEKLAARYGVSRTPIREALTLLEADGLIILQRNRGGVVRKYDKKEIYDIYDLRLLIEGYAARRAAQWITDADLIVLKGLLSEAEEVLDRAGRGWMPWNVGLRRLVENNLQFHRLIARAGANAFLEGLWERYTFLPFVYRTLQVYGEEGLKTSLRQHRMLVEAFIARDPDMAESIMRTHLYTGRQAILNAMSASPLSESQPTQEEEHDSTHSKL</sequence>
<dbReference type="GO" id="GO:0003700">
    <property type="term" value="F:DNA-binding transcription factor activity"/>
    <property type="evidence" value="ECO:0007669"/>
    <property type="project" value="InterPro"/>
</dbReference>
<dbReference type="InterPro" id="IPR008920">
    <property type="entry name" value="TF_FadR/GntR_C"/>
</dbReference>
<dbReference type="PRINTS" id="PR00035">
    <property type="entry name" value="HTHGNTR"/>
</dbReference>
<dbReference type="InterPro" id="IPR011711">
    <property type="entry name" value="GntR_C"/>
</dbReference>
<name>A0A947CZ44_HYDSH</name>
<evidence type="ECO:0000259" key="5">
    <source>
        <dbReference type="PROSITE" id="PS50949"/>
    </source>
</evidence>
<keyword evidence="2" id="KW-0238">DNA-binding</keyword>
<dbReference type="InterPro" id="IPR036390">
    <property type="entry name" value="WH_DNA-bd_sf"/>
</dbReference>
<dbReference type="Gene3D" id="1.20.120.530">
    <property type="entry name" value="GntR ligand-binding domain-like"/>
    <property type="match status" value="1"/>
</dbReference>
<accession>A0A947CZ44</accession>
<dbReference type="AlphaFoldDB" id="A0A947CZ44"/>
<dbReference type="PANTHER" id="PTHR43537:SF24">
    <property type="entry name" value="GLUCONATE OPERON TRANSCRIPTIONAL REPRESSOR"/>
    <property type="match status" value="1"/>
</dbReference>
<dbReference type="SUPFAM" id="SSF46785">
    <property type="entry name" value="Winged helix' DNA-binding domain"/>
    <property type="match status" value="1"/>
</dbReference>
<evidence type="ECO:0000313" key="7">
    <source>
        <dbReference type="Proteomes" id="UP000748108"/>
    </source>
</evidence>
<dbReference type="SMART" id="SM00895">
    <property type="entry name" value="FCD"/>
    <property type="match status" value="1"/>
</dbReference>
<keyword evidence="1" id="KW-0805">Transcription regulation</keyword>
<dbReference type="CDD" id="cd07377">
    <property type="entry name" value="WHTH_GntR"/>
    <property type="match status" value="1"/>
</dbReference>
<comment type="caution">
    <text evidence="6">The sequence shown here is derived from an EMBL/GenBank/DDBJ whole genome shotgun (WGS) entry which is preliminary data.</text>
</comment>
<evidence type="ECO:0000256" key="4">
    <source>
        <dbReference type="SAM" id="MobiDB-lite"/>
    </source>
</evidence>
<dbReference type="PANTHER" id="PTHR43537">
    <property type="entry name" value="TRANSCRIPTIONAL REGULATOR, GNTR FAMILY"/>
    <property type="match status" value="1"/>
</dbReference>
<dbReference type="GO" id="GO:0003677">
    <property type="term" value="F:DNA binding"/>
    <property type="evidence" value="ECO:0007669"/>
    <property type="project" value="UniProtKB-KW"/>
</dbReference>
<keyword evidence="3" id="KW-0804">Transcription</keyword>
<organism evidence="6 7">
    <name type="scientific">Hydrogenibacillus schlegelii</name>
    <name type="common">Bacillus schlegelii</name>
    <dbReference type="NCBI Taxonomy" id="1484"/>
    <lineage>
        <taxon>Bacteria</taxon>
        <taxon>Bacillati</taxon>
        <taxon>Bacillota</taxon>
        <taxon>Bacilli</taxon>
        <taxon>Bacillales</taxon>
        <taxon>Bacillales Family X. Incertae Sedis</taxon>
        <taxon>Hydrogenibacillus</taxon>
    </lineage>
</organism>
<protein>
    <submittedName>
        <fullName evidence="6">GntR family transcriptional regulator</fullName>
    </submittedName>
</protein>
<reference evidence="6" key="1">
    <citation type="journal article" date="2021" name="Microbiology">
        <title>Metagenomic Analysis of the Microbial Community in the Underground Coal Fire Area (Kemerovo Region, Russia) Revealed Predominance of Thermophilic Members of the Phyla Deinococcus-thermus, Aquificae, and Firmicutes.</title>
        <authorList>
            <person name="Kadnikov V."/>
            <person name="Mardanov A.V."/>
            <person name="Beletsky A.V."/>
            <person name="Karnachuk O.V."/>
            <person name="Ravin N.V."/>
        </authorList>
    </citation>
    <scope>NUCLEOTIDE SEQUENCE</scope>
    <source>
        <strain evidence="6">RBS10-49</strain>
    </source>
</reference>
<dbReference type="Pfam" id="PF07729">
    <property type="entry name" value="FCD"/>
    <property type="match status" value="1"/>
</dbReference>
<dbReference type="EMBL" id="JAHHQF010000018">
    <property type="protein sequence ID" value="MBT9281146.1"/>
    <property type="molecule type" value="Genomic_DNA"/>
</dbReference>
<evidence type="ECO:0000313" key="6">
    <source>
        <dbReference type="EMBL" id="MBT9281146.1"/>
    </source>
</evidence>
<evidence type="ECO:0000256" key="1">
    <source>
        <dbReference type="ARBA" id="ARBA00023015"/>
    </source>
</evidence>
<gene>
    <name evidence="6" type="ORF">KM312_00485</name>
</gene>
<dbReference type="InterPro" id="IPR036388">
    <property type="entry name" value="WH-like_DNA-bd_sf"/>
</dbReference>
<dbReference type="Pfam" id="PF00392">
    <property type="entry name" value="GntR"/>
    <property type="match status" value="1"/>
</dbReference>